<keyword evidence="1 2" id="KW-0496">Mitochondrion</keyword>
<comment type="similarity">
    <text evidence="1">Belongs to the complex I subunit 6 family.</text>
</comment>
<dbReference type="GeneID" id="18490783"/>
<feature type="transmembrane region" description="Helical" evidence="1">
    <location>
        <begin position="54"/>
        <end position="76"/>
    </location>
</feature>
<feature type="transmembrane region" description="Helical" evidence="1">
    <location>
        <begin position="143"/>
        <end position="169"/>
    </location>
</feature>
<protein>
    <recommendedName>
        <fullName evidence="1">NADH-ubiquinone oxidoreductase chain 6</fullName>
        <ecNumber evidence="1">7.1.1.2</ecNumber>
    </recommendedName>
</protein>
<dbReference type="Pfam" id="PF00499">
    <property type="entry name" value="Oxidored_q3"/>
    <property type="match status" value="1"/>
</dbReference>
<dbReference type="PANTHER" id="PTHR33269">
    <property type="entry name" value="NADH-UBIQUINONE OXIDOREDUCTASE CHAIN 6"/>
    <property type="match status" value="1"/>
</dbReference>
<dbReference type="NCBIfam" id="NF005164">
    <property type="entry name" value="PRK06638.1-4"/>
    <property type="match status" value="1"/>
</dbReference>
<dbReference type="EC" id="7.1.1.2" evidence="1"/>
<dbReference type="RefSeq" id="YP_009004127.1">
    <property type="nucleotide sequence ID" value="NC_023545.1"/>
</dbReference>
<dbReference type="EMBL" id="AB854048">
    <property type="protein sequence ID" value="BAO51969.1"/>
    <property type="molecule type" value="Genomic_DNA"/>
</dbReference>
<dbReference type="Gene3D" id="1.20.120.1200">
    <property type="entry name" value="NADH-ubiquinone/plastoquinone oxidoreductase chain 6, subunit NuoJ"/>
    <property type="match status" value="1"/>
</dbReference>
<comment type="catalytic activity">
    <reaction evidence="1">
        <text>a ubiquinone + NADH + 5 H(+)(in) = a ubiquinol + NAD(+) + 4 H(+)(out)</text>
        <dbReference type="Rhea" id="RHEA:29091"/>
        <dbReference type="Rhea" id="RHEA-COMP:9565"/>
        <dbReference type="Rhea" id="RHEA-COMP:9566"/>
        <dbReference type="ChEBI" id="CHEBI:15378"/>
        <dbReference type="ChEBI" id="CHEBI:16389"/>
        <dbReference type="ChEBI" id="CHEBI:17976"/>
        <dbReference type="ChEBI" id="CHEBI:57540"/>
        <dbReference type="ChEBI" id="CHEBI:57945"/>
        <dbReference type="EC" id="7.1.1.2"/>
    </reaction>
</comment>
<dbReference type="GO" id="GO:0008137">
    <property type="term" value="F:NADH dehydrogenase (ubiquinone) activity"/>
    <property type="evidence" value="ECO:0007669"/>
    <property type="project" value="UniProtKB-UniRule"/>
</dbReference>
<geneLocation type="mitochondrion" evidence="2"/>
<sequence length="198" mass="22766">MNFLFICFAFFSLFAATMVILSKNPVHSVLYLLLVFLNASGIMILIGADFLGLIFIMVYLGAIAVLFLFVVMMLNIQMIEWHDYLYRYLPIGGLLWVCLVAEFSYLLLEECDYDTVKLVVLPEYTNWFDMLYRLTNIEVIGQLTYTVFSVGFVMASLILLVAMVGAIVLTMYSRSTMRRQAITEQTKRDALKVVNFYN</sequence>
<evidence type="ECO:0000256" key="1">
    <source>
        <dbReference type="RuleBase" id="RU004430"/>
    </source>
</evidence>
<organism evidence="2">
    <name type="scientific">Tsukubamonas globosa</name>
    <dbReference type="NCBI Taxonomy" id="875863"/>
    <lineage>
        <taxon>Eukaryota</taxon>
        <taxon>Discoba</taxon>
        <taxon>Tsukubamonadida</taxon>
        <taxon>Tsukubamonadidae</taxon>
        <taxon>Tsukubamonas</taxon>
    </lineage>
</organism>
<keyword evidence="1" id="KW-0472">Membrane</keyword>
<name>W8VRB3_9EUKA</name>
<keyword evidence="1" id="KW-0249">Electron transport</keyword>
<keyword evidence="1" id="KW-0520">NAD</keyword>
<comment type="subcellular location">
    <subcellularLocation>
        <location evidence="1">Mitochondrion membrane</location>
        <topology evidence="1">Multi-pass membrane protein</topology>
    </subcellularLocation>
</comment>
<dbReference type="PANTHER" id="PTHR33269:SF17">
    <property type="entry name" value="NADH-UBIQUINONE OXIDOREDUCTASE CHAIN 6"/>
    <property type="match status" value="1"/>
</dbReference>
<proteinExistence type="inferred from homology"/>
<dbReference type="InterPro" id="IPR001457">
    <property type="entry name" value="NADH_UbQ/plastoQ_OxRdtase_su6"/>
</dbReference>
<reference evidence="2" key="1">
    <citation type="journal article" date="2014" name="Genome Biol. Evol.">
        <title>Gene Content Evolution in Discobid Mitochondria Deduced from the Phylogenetic Position and Complete Mitochondrial Genome of Tsukubamonas globosa.</title>
        <authorList>
            <person name="Kamikawa R."/>
            <person name="Kolisko M."/>
            <person name="Nishimura Y."/>
            <person name="Yabuki A."/>
            <person name="Brown M.W."/>
            <person name="Ishikawa S.A."/>
            <person name="Ishida K."/>
            <person name="Roger A.J."/>
            <person name="Hashimoto T."/>
            <person name="Inagaki Y."/>
        </authorList>
    </citation>
    <scope>NUCLEOTIDE SEQUENCE</scope>
</reference>
<dbReference type="AlphaFoldDB" id="W8VRB3"/>
<keyword evidence="1" id="KW-0830">Ubiquinone</keyword>
<gene>
    <name evidence="2" type="primary">nad6</name>
</gene>
<dbReference type="GO" id="GO:0031966">
    <property type="term" value="C:mitochondrial membrane"/>
    <property type="evidence" value="ECO:0007669"/>
    <property type="project" value="UniProtKB-SubCell"/>
</dbReference>
<keyword evidence="1" id="KW-0679">Respiratory chain</keyword>
<accession>W8VRB3</accession>
<feature type="transmembrane region" description="Helical" evidence="1">
    <location>
        <begin position="29"/>
        <end position="48"/>
    </location>
</feature>
<evidence type="ECO:0000313" key="2">
    <source>
        <dbReference type="EMBL" id="BAO51969.1"/>
    </source>
</evidence>
<keyword evidence="1" id="KW-1278">Translocase</keyword>
<keyword evidence="1" id="KW-1133">Transmembrane helix</keyword>
<keyword evidence="1" id="KW-0813">Transport</keyword>
<keyword evidence="1" id="KW-0812">Transmembrane</keyword>
<feature type="transmembrane region" description="Helical" evidence="1">
    <location>
        <begin position="6"/>
        <end position="22"/>
    </location>
</feature>
<dbReference type="InterPro" id="IPR042106">
    <property type="entry name" value="Nuo/plastoQ_OxRdtase_6_NuoJ"/>
</dbReference>
<feature type="transmembrane region" description="Helical" evidence="1">
    <location>
        <begin position="88"/>
        <end position="108"/>
    </location>
</feature>
<comment type="function">
    <text evidence="1">Core subunit of the mitochondrial membrane respiratory chain NADH dehydrogenase (Complex I) which catalyzes electron transfer from NADH through the respiratory chain, using ubiquinone as an electron acceptor. Essential for the catalytic activity and assembly of complex I.</text>
</comment>